<dbReference type="RefSeq" id="WP_193934543.1">
    <property type="nucleotide sequence ID" value="NZ_CAWPMZ010000127.1"/>
</dbReference>
<dbReference type="EMBL" id="JADEWN010000079">
    <property type="protein sequence ID" value="MBE9193150.1"/>
    <property type="molecule type" value="Genomic_DNA"/>
</dbReference>
<sequence length="115" mass="12849">MPRDHLAPDRYIDPNCCTLRDAVQQLSIDNQADIPFMVWLVEHPHSPIALPGKISLYGHDSLHAILNRGHSLTDEVFVGGFTMGNTTQANWIHQLLYKLVSLLKSMPPLGTLPIL</sequence>
<comment type="caution">
    <text evidence="1">The sequence shown here is derived from an EMBL/GenBank/DDBJ whole genome shotgun (WGS) entry which is preliminary data.</text>
</comment>
<accession>A0ABR9V020</accession>
<organism evidence="1 2">
    <name type="scientific">Gloeocapsopsis crepidinum LEGE 06123</name>
    <dbReference type="NCBI Taxonomy" id="588587"/>
    <lineage>
        <taxon>Bacteria</taxon>
        <taxon>Bacillati</taxon>
        <taxon>Cyanobacteriota</taxon>
        <taxon>Cyanophyceae</taxon>
        <taxon>Oscillatoriophycideae</taxon>
        <taxon>Chroococcales</taxon>
        <taxon>Chroococcaceae</taxon>
        <taxon>Gloeocapsopsis</taxon>
    </lineage>
</organism>
<keyword evidence="2" id="KW-1185">Reference proteome</keyword>
<gene>
    <name evidence="1" type="ORF">IQ230_22925</name>
</gene>
<protein>
    <submittedName>
        <fullName evidence="1">Uncharacterized protein</fullName>
    </submittedName>
</protein>
<evidence type="ECO:0000313" key="2">
    <source>
        <dbReference type="Proteomes" id="UP000651156"/>
    </source>
</evidence>
<name>A0ABR9V020_9CHRO</name>
<evidence type="ECO:0000313" key="1">
    <source>
        <dbReference type="EMBL" id="MBE9193150.1"/>
    </source>
</evidence>
<reference evidence="1 2" key="1">
    <citation type="submission" date="2020-10" db="EMBL/GenBank/DDBJ databases">
        <authorList>
            <person name="Castelo-Branco R."/>
            <person name="Eusebio N."/>
            <person name="Adriana R."/>
            <person name="Vieira A."/>
            <person name="Brugerolle De Fraissinette N."/>
            <person name="Rezende De Castro R."/>
            <person name="Schneider M.P."/>
            <person name="Vasconcelos V."/>
            <person name="Leao P.N."/>
        </authorList>
    </citation>
    <scope>NUCLEOTIDE SEQUENCE [LARGE SCALE GENOMIC DNA]</scope>
    <source>
        <strain evidence="1 2">LEGE 06123</strain>
    </source>
</reference>
<dbReference type="Proteomes" id="UP000651156">
    <property type="component" value="Unassembled WGS sequence"/>
</dbReference>
<proteinExistence type="predicted"/>